<gene>
    <name evidence="2" type="ORF">FGRAMPH1_01T17061</name>
</gene>
<dbReference type="AlphaFoldDB" id="I1S759"/>
<dbReference type="Proteomes" id="UP000070720">
    <property type="component" value="Chromosome 3"/>
</dbReference>
<reference evidence="3 4" key="1">
    <citation type="journal article" date="2007" name="Science">
        <title>The Fusarium graminearum genome reveals a link between localized polymorphism and pathogen specialization.</title>
        <authorList>
            <person name="Cuomo C.A."/>
            <person name="Gueldener U."/>
            <person name="Xu J.-R."/>
            <person name="Trail F."/>
            <person name="Turgeon B.G."/>
            <person name="Di Pietro A."/>
            <person name="Walton J.D."/>
            <person name="Ma L.-J."/>
            <person name="Baker S.E."/>
            <person name="Rep M."/>
            <person name="Adam G."/>
            <person name="Antoniw J."/>
            <person name="Baldwin T."/>
            <person name="Calvo S.E."/>
            <person name="Chang Y.-L."/>
            <person name="DeCaprio D."/>
            <person name="Gale L.R."/>
            <person name="Gnerre S."/>
            <person name="Goswami R.S."/>
            <person name="Hammond-Kosack K."/>
            <person name="Harris L.J."/>
            <person name="Hilburn K."/>
            <person name="Kennell J.C."/>
            <person name="Kroken S."/>
            <person name="Magnuson J.K."/>
            <person name="Mannhaupt G."/>
            <person name="Mauceli E.W."/>
            <person name="Mewes H.-W."/>
            <person name="Mitterbauer R."/>
            <person name="Muehlbauer G."/>
            <person name="Muensterkoetter M."/>
            <person name="Nelson D."/>
            <person name="O'Donnell K."/>
            <person name="Ouellet T."/>
            <person name="Qi W."/>
            <person name="Quesneville H."/>
            <person name="Roncero M.I.G."/>
            <person name="Seong K.-Y."/>
            <person name="Tetko I.V."/>
            <person name="Urban M."/>
            <person name="Waalwijk C."/>
            <person name="Ward T.J."/>
            <person name="Yao J."/>
            <person name="Birren B.W."/>
            <person name="Kistler H.C."/>
        </authorList>
    </citation>
    <scope>NUCLEOTIDE SEQUENCE [LARGE SCALE GENOMIC DNA]</scope>
    <source>
        <strain evidence="4">ATCC MYA-4620 / CBS 123657 / FGSC 9075 / NRRL 31084 / PH-1</strain>
        <strain evidence="3">PH-1 / ATCC MYA-4620 / FGSC 9075 / NRRL 31084</strain>
    </source>
</reference>
<sequence>MGDLLIVKLQVILIPEQIKSDNRNTTFESRLTLIALIVDCSLLHSVLVADHRKRLQALSKKEGRKEGASQVETQEAGATRSRFLSPHHNSRSPFSAHSTPQQVPIPLQLPLWRHAKPGKHGVDLPKYKLTNTNLPKINVPPQYQSLAVQQASRSACLRLRGQSVVAPFLTGAVSEAVATLTKDTLAQEQFNTGMREKQLSGALEWPTSQCELSPQATG</sequence>
<organism evidence="2 4">
    <name type="scientific">Gibberella zeae (strain ATCC MYA-4620 / CBS 123657 / FGSC 9075 / NRRL 31084 / PH-1)</name>
    <name type="common">Wheat head blight fungus</name>
    <name type="synonym">Fusarium graminearum</name>
    <dbReference type="NCBI Taxonomy" id="229533"/>
    <lineage>
        <taxon>Eukaryota</taxon>
        <taxon>Fungi</taxon>
        <taxon>Dikarya</taxon>
        <taxon>Ascomycota</taxon>
        <taxon>Pezizomycotina</taxon>
        <taxon>Sordariomycetes</taxon>
        <taxon>Hypocreomycetidae</taxon>
        <taxon>Hypocreales</taxon>
        <taxon>Nectriaceae</taxon>
        <taxon>Fusarium</taxon>
    </lineage>
</organism>
<evidence type="ECO:0000313" key="2">
    <source>
        <dbReference type="EMBL" id="CEF86237.1"/>
    </source>
</evidence>
<protein>
    <submittedName>
        <fullName evidence="2">Chromosome 3, complete genome</fullName>
    </submittedName>
</protein>
<reference evidence="3" key="4">
    <citation type="submission" date="2017-01" db="UniProtKB">
        <authorList>
            <consortium name="EnsemblFungi"/>
        </authorList>
    </citation>
    <scope>IDENTIFICATION</scope>
    <source>
        <strain evidence="3">PH-1 / ATCC MYA-4620 / FGSC 9075 / NRRL 31084</strain>
    </source>
</reference>
<proteinExistence type="predicted"/>
<evidence type="ECO:0000256" key="1">
    <source>
        <dbReference type="SAM" id="MobiDB-lite"/>
    </source>
</evidence>
<evidence type="ECO:0000313" key="4">
    <source>
        <dbReference type="Proteomes" id="UP000070720"/>
    </source>
</evidence>
<dbReference type="HOGENOM" id="CLU_1266983_0_0_1"/>
<dbReference type="InParanoid" id="I1S759"/>
<dbReference type="KEGG" id="fgr:FGSG_12682"/>
<evidence type="ECO:0000313" key="3">
    <source>
        <dbReference type="EnsemblFungi" id="CEF86237"/>
    </source>
</evidence>
<dbReference type="EnsemblFungi" id="CEF86237">
    <property type="protein sequence ID" value="CEF86237"/>
    <property type="gene ID" value="FGRRES_12682"/>
</dbReference>
<dbReference type="OrthoDB" id="10379212at2759"/>
<feature type="region of interest" description="Disordered" evidence="1">
    <location>
        <begin position="59"/>
        <end position="101"/>
    </location>
</feature>
<dbReference type="VEuPathDB" id="FungiDB:FGRAMPH1_01G17061"/>
<accession>A0A098DY32</accession>
<reference evidence="2 4" key="3">
    <citation type="journal article" date="2015" name="BMC Genomics">
        <title>The completed genome sequence of the pathogenic ascomycete fungus Fusarium graminearum.</title>
        <authorList>
            <person name="King R."/>
            <person name="Urban M."/>
            <person name="Hammond-Kosack M.C."/>
            <person name="Hassani-Pak K."/>
            <person name="Hammond-Kosack K.E."/>
        </authorList>
    </citation>
    <scope>NUCLEOTIDE SEQUENCE [LARGE SCALE GENOMIC DNA]</scope>
    <source>
        <strain evidence="4">ATCC MYA-4620 / CBS 123657 / FGSC 9075 / NRRL 31084 / PH-1</strain>
        <strain evidence="2">PH-1</strain>
    </source>
</reference>
<name>I1S759_GIBZE</name>
<accession>I1S759</accession>
<keyword evidence="4" id="KW-1185">Reference proteome</keyword>
<dbReference type="EMBL" id="HG970334">
    <property type="protein sequence ID" value="CEF86237.1"/>
    <property type="molecule type" value="Genomic_DNA"/>
</dbReference>
<dbReference type="RefSeq" id="XP_011323577.1">
    <property type="nucleotide sequence ID" value="XM_011325275.1"/>
</dbReference>
<reference evidence="3 4" key="2">
    <citation type="journal article" date="2010" name="Nature">
        <title>Comparative genomics reveals mobile pathogenicity chromosomes in Fusarium.</title>
        <authorList>
            <person name="Ma L.J."/>
            <person name="van der Does H.C."/>
            <person name="Borkovich K.A."/>
            <person name="Coleman J.J."/>
            <person name="Daboussi M.J."/>
            <person name="Di Pietro A."/>
            <person name="Dufresne M."/>
            <person name="Freitag M."/>
            <person name="Grabherr M."/>
            <person name="Henrissat B."/>
            <person name="Houterman P.M."/>
            <person name="Kang S."/>
            <person name="Shim W.B."/>
            <person name="Woloshuk C."/>
            <person name="Xie X."/>
            <person name="Xu J.R."/>
            <person name="Antoniw J."/>
            <person name="Baker S.E."/>
            <person name="Bluhm B.H."/>
            <person name="Breakspear A."/>
            <person name="Brown D.W."/>
            <person name="Butchko R.A."/>
            <person name="Chapman S."/>
            <person name="Coulson R."/>
            <person name="Coutinho P.M."/>
            <person name="Danchin E.G."/>
            <person name="Diener A."/>
            <person name="Gale L.R."/>
            <person name="Gardiner D.M."/>
            <person name="Goff S."/>
            <person name="Hammond-Kosack K.E."/>
            <person name="Hilburn K."/>
            <person name="Hua-Van A."/>
            <person name="Jonkers W."/>
            <person name="Kazan K."/>
            <person name="Kodira C.D."/>
            <person name="Koehrsen M."/>
            <person name="Kumar L."/>
            <person name="Lee Y.H."/>
            <person name="Li L."/>
            <person name="Manners J.M."/>
            <person name="Miranda-Saavedra D."/>
            <person name="Mukherjee M."/>
            <person name="Park G."/>
            <person name="Park J."/>
            <person name="Park S.Y."/>
            <person name="Proctor R.H."/>
            <person name="Regev A."/>
            <person name="Ruiz-Roldan M.C."/>
            <person name="Sain D."/>
            <person name="Sakthikumar S."/>
            <person name="Sykes S."/>
            <person name="Schwartz D.C."/>
            <person name="Turgeon B.G."/>
            <person name="Wapinski I."/>
            <person name="Yoder O."/>
            <person name="Young S."/>
            <person name="Zeng Q."/>
            <person name="Zhou S."/>
            <person name="Galagan J."/>
            <person name="Cuomo C.A."/>
            <person name="Kistler H.C."/>
            <person name="Rep M."/>
        </authorList>
    </citation>
    <scope>GENOME REANNOTATION</scope>
    <source>
        <strain evidence="4">ATCC MYA-4620 / CBS 123657 / FGSC 9075 / NRRL 31084 / PH-1</strain>
        <strain evidence="3">PH-1 / ATCC MYA-4620 / FGSC 9075 / NRRL 31084</strain>
    </source>
</reference>